<evidence type="ECO:0000313" key="1">
    <source>
        <dbReference type="EMBL" id="TYP71488.1"/>
    </source>
</evidence>
<dbReference type="EMBL" id="VNHU01000009">
    <property type="protein sequence ID" value="TYP71488.1"/>
    <property type="molecule type" value="Genomic_DNA"/>
</dbReference>
<keyword evidence="2" id="KW-1185">Reference proteome</keyword>
<proteinExistence type="predicted"/>
<protein>
    <submittedName>
        <fullName evidence="1">Uncharacterized protein</fullName>
    </submittedName>
</protein>
<dbReference type="AlphaFoldDB" id="A0A5S5BYR1"/>
<accession>A0A5S5BYR1</accession>
<gene>
    <name evidence="1" type="ORF">BD809_10970</name>
</gene>
<name>A0A5S5BYR1_9FLAO</name>
<sequence length="81" mass="9197">MGQTFKIVRAWKNYISGKISNLERLRAKSCTTCDHAVVGTYEKLMPDFQLKEIQGLKCGKCNCPLSTKLRSETDKCPLGKW</sequence>
<reference evidence="1 2" key="1">
    <citation type="submission" date="2019-07" db="EMBL/GenBank/DDBJ databases">
        <title>Genomic Encyclopedia of Archaeal and Bacterial Type Strains, Phase II (KMG-II): from individual species to whole genera.</title>
        <authorList>
            <person name="Goeker M."/>
        </authorList>
    </citation>
    <scope>NUCLEOTIDE SEQUENCE [LARGE SCALE GENOMIC DNA]</scope>
    <source>
        <strain evidence="1 2">DSM 17527</strain>
    </source>
</reference>
<dbReference type="Proteomes" id="UP000324376">
    <property type="component" value="Unassembled WGS sequence"/>
</dbReference>
<dbReference type="OrthoDB" id="1363448at2"/>
<dbReference type="RefSeq" id="WP_148783383.1">
    <property type="nucleotide sequence ID" value="NZ_VNHU01000009.1"/>
</dbReference>
<comment type="caution">
    <text evidence="1">The sequence shown here is derived from an EMBL/GenBank/DDBJ whole genome shotgun (WGS) entry which is preliminary data.</text>
</comment>
<evidence type="ECO:0000313" key="2">
    <source>
        <dbReference type="Proteomes" id="UP000324376"/>
    </source>
</evidence>
<organism evidence="1 2">
    <name type="scientific">Aquimarina intermedia</name>
    <dbReference type="NCBI Taxonomy" id="350814"/>
    <lineage>
        <taxon>Bacteria</taxon>
        <taxon>Pseudomonadati</taxon>
        <taxon>Bacteroidota</taxon>
        <taxon>Flavobacteriia</taxon>
        <taxon>Flavobacteriales</taxon>
        <taxon>Flavobacteriaceae</taxon>
        <taxon>Aquimarina</taxon>
    </lineage>
</organism>